<protein>
    <submittedName>
        <fullName evidence="1">Uncharacterized protein</fullName>
    </submittedName>
</protein>
<name>A0ACD0NN63_9BASI</name>
<gene>
    <name evidence="1" type="ORF">IE53DRAFT_260034</name>
</gene>
<sequence length="700" mass="77835">MAAESRQPAGSGLYWQDIVYDIPLPKKQRKQSIAENGSSNSPNTSLEKGGELQDPSRTQGLRPIKAGDRRILNGVSGKVERGEMVGLLGASGAGKTTLLNILSARLDSTGELSGQVLFQGSQRDPESWKRTVGFVEQDDVLIPCFTVHETLDYSARLRLDSSISNEEKRQRVEDTLDMLRLEKCRDTRIGNGATRGVSGGERKRTSIGVELVSDVSLLLLDEPTSGLDSFAATNVVSNLKLVATKRNLACLMTIHQPSWNIFCMYDRVMLLTRGSIFYEGPPKKALEWFESLGHRVPEGVNPADYFITIAENLEKSDEGERRIDNLLRAWRENDKSFLHQDNEVSTPSEKIQTSSSSSSSSSASQVDRVLPGDEEEKLATLRDRSKGFAEKKEVESLNGGERQVWKSQDHKGWPTSWLAELRILTERNAKQTMRDLTTLIGSIGQSVILLIIIGFAFFRLGSSQSDVLARIGVLFFLPINASFAVLFPILTQFPLQRQVMIRERSSGLYRTSSFYLSKVIVEIPNTILQRSFFYIIIYWMIGLKGTASSFFIFMGLNYLQLLTSIGLALAIGAASPTIELANIIAPLFNVIFLLFGGNLLPSPPPWFIWLHWISPITYVYSALSVNEFVGSTFDCNGSGSGSGSSASQCYSTGEQVLEQYKLQRFTIGENCGFLVAIAFVFTLTGYFLLRYTGHPRFRYI</sequence>
<proteinExistence type="predicted"/>
<dbReference type="EMBL" id="KZ820489">
    <property type="protein sequence ID" value="PWN47251.1"/>
    <property type="molecule type" value="Genomic_DNA"/>
</dbReference>
<organism evidence="1 2">
    <name type="scientific">Violaceomyces palustris</name>
    <dbReference type="NCBI Taxonomy" id="1673888"/>
    <lineage>
        <taxon>Eukaryota</taxon>
        <taxon>Fungi</taxon>
        <taxon>Dikarya</taxon>
        <taxon>Basidiomycota</taxon>
        <taxon>Ustilaginomycotina</taxon>
        <taxon>Ustilaginomycetes</taxon>
        <taxon>Violaceomycetales</taxon>
        <taxon>Violaceomycetaceae</taxon>
        <taxon>Violaceomyces</taxon>
    </lineage>
</organism>
<evidence type="ECO:0000313" key="2">
    <source>
        <dbReference type="Proteomes" id="UP000245626"/>
    </source>
</evidence>
<dbReference type="Proteomes" id="UP000245626">
    <property type="component" value="Unassembled WGS sequence"/>
</dbReference>
<keyword evidence="2" id="KW-1185">Reference proteome</keyword>
<reference evidence="1 2" key="1">
    <citation type="journal article" date="2018" name="Mol. Biol. Evol.">
        <title>Broad Genomic Sampling Reveals a Smut Pathogenic Ancestry of the Fungal Clade Ustilaginomycotina.</title>
        <authorList>
            <person name="Kijpornyongpan T."/>
            <person name="Mondo S.J."/>
            <person name="Barry K."/>
            <person name="Sandor L."/>
            <person name="Lee J."/>
            <person name="Lipzen A."/>
            <person name="Pangilinan J."/>
            <person name="LaButti K."/>
            <person name="Hainaut M."/>
            <person name="Henrissat B."/>
            <person name="Grigoriev I.V."/>
            <person name="Spatafora J.W."/>
            <person name="Aime M.C."/>
        </authorList>
    </citation>
    <scope>NUCLEOTIDE SEQUENCE [LARGE SCALE GENOMIC DNA]</scope>
    <source>
        <strain evidence="1 2">SA 807</strain>
    </source>
</reference>
<accession>A0ACD0NN63</accession>
<evidence type="ECO:0000313" key="1">
    <source>
        <dbReference type="EMBL" id="PWN47251.1"/>
    </source>
</evidence>